<keyword evidence="2" id="KW-1185">Reference proteome</keyword>
<dbReference type="Proteomes" id="UP000186817">
    <property type="component" value="Unassembled WGS sequence"/>
</dbReference>
<feature type="non-terminal residue" evidence="1">
    <location>
        <position position="1"/>
    </location>
</feature>
<dbReference type="EMBL" id="LSRX01008465">
    <property type="protein sequence ID" value="OLP52453.1"/>
    <property type="molecule type" value="Genomic_DNA"/>
</dbReference>
<evidence type="ECO:0000313" key="1">
    <source>
        <dbReference type="EMBL" id="OLP52453.1"/>
    </source>
</evidence>
<proteinExistence type="predicted"/>
<accession>A0A1Q9AC65</accession>
<sequence>GAPAERWRPAAAHAPAVNGYEQLLQPPRMVCDVTYWMNQILFDLGAPAFALNTAIEATPQPQ</sequence>
<protein>
    <submittedName>
        <fullName evidence="1">Uncharacterized protein</fullName>
    </submittedName>
</protein>
<evidence type="ECO:0000313" key="2">
    <source>
        <dbReference type="Proteomes" id="UP000186817"/>
    </source>
</evidence>
<dbReference type="OrthoDB" id="2150942at2759"/>
<reference evidence="1 2" key="1">
    <citation type="submission" date="2016-02" db="EMBL/GenBank/DDBJ databases">
        <title>Genome analysis of coral dinoflagellate symbionts highlights evolutionary adaptations to a symbiotic lifestyle.</title>
        <authorList>
            <person name="Aranda M."/>
            <person name="Li Y."/>
            <person name="Liew Y.J."/>
            <person name="Baumgarten S."/>
            <person name="Simakov O."/>
            <person name="Wilson M."/>
            <person name="Piel J."/>
            <person name="Ashoor H."/>
            <person name="Bougouffa S."/>
            <person name="Bajic V.B."/>
            <person name="Ryu T."/>
            <person name="Ravasi T."/>
            <person name="Bayer T."/>
            <person name="Micklem G."/>
            <person name="Kim H."/>
            <person name="Bhak J."/>
            <person name="Lajeunesse T.C."/>
            <person name="Voolstra C.R."/>
        </authorList>
    </citation>
    <scope>NUCLEOTIDE SEQUENCE [LARGE SCALE GENOMIC DNA]</scope>
    <source>
        <strain evidence="1 2">CCMP2467</strain>
    </source>
</reference>
<gene>
    <name evidence="1" type="ORF">AK812_SmicGene48635</name>
</gene>
<feature type="non-terminal residue" evidence="1">
    <location>
        <position position="62"/>
    </location>
</feature>
<comment type="caution">
    <text evidence="1">The sequence shown here is derived from an EMBL/GenBank/DDBJ whole genome shotgun (WGS) entry which is preliminary data.</text>
</comment>
<dbReference type="AlphaFoldDB" id="A0A1Q9AC65"/>
<name>A0A1Q9AC65_SYMMI</name>
<organism evidence="1 2">
    <name type="scientific">Symbiodinium microadriaticum</name>
    <name type="common">Dinoflagellate</name>
    <name type="synonym">Zooxanthella microadriatica</name>
    <dbReference type="NCBI Taxonomy" id="2951"/>
    <lineage>
        <taxon>Eukaryota</taxon>
        <taxon>Sar</taxon>
        <taxon>Alveolata</taxon>
        <taxon>Dinophyceae</taxon>
        <taxon>Suessiales</taxon>
        <taxon>Symbiodiniaceae</taxon>
        <taxon>Symbiodinium</taxon>
    </lineage>
</organism>